<protein>
    <recommendedName>
        <fullName evidence="7">7,8-dihydroneopterin aldolase</fullName>
        <ecNumber evidence="7">4.1.2.25</ecNumber>
    </recommendedName>
</protein>
<dbReference type="OMA" id="GHYKSVA"/>
<evidence type="ECO:0000313" key="10">
    <source>
        <dbReference type="Proteomes" id="UP000323274"/>
    </source>
</evidence>
<dbReference type="RefSeq" id="WP_004905257.1">
    <property type="nucleotide sequence ID" value="NZ_BJJW01000002.1"/>
</dbReference>
<evidence type="ECO:0000256" key="2">
    <source>
        <dbReference type="ARBA" id="ARBA00005013"/>
    </source>
</evidence>
<dbReference type="SMART" id="SM00905">
    <property type="entry name" value="FolB"/>
    <property type="match status" value="1"/>
</dbReference>
<sequence length="128" mass="14508">MGMIKLPNMRFYTYNGVFDEEKKLGQQISVDVVIHYPIETAVRDDDLNTTISYVDIYELVKDVTTQQSFNLMESLANAILMALLKQWHQVEGIDVAISKDYIPLAGIYDPFIISVSGTPADLAKWCDQ</sequence>
<dbReference type="GO" id="GO:0046654">
    <property type="term" value="P:tetrahydrofolate biosynthetic process"/>
    <property type="evidence" value="ECO:0007669"/>
    <property type="project" value="UniProtKB-UniRule"/>
</dbReference>
<feature type="domain" description="Dihydroneopterin aldolase/epimerase" evidence="8">
    <location>
        <begin position="4"/>
        <end position="117"/>
    </location>
</feature>
<evidence type="ECO:0000313" key="9">
    <source>
        <dbReference type="EMBL" id="GDZ82963.1"/>
    </source>
</evidence>
<name>A0A5A5TZF6_LEUCI</name>
<dbReference type="EC" id="4.1.2.25" evidence="7"/>
<proteinExistence type="inferred from homology"/>
<keyword evidence="5 7" id="KW-0456">Lyase</keyword>
<dbReference type="Gene3D" id="3.30.1130.10">
    <property type="match status" value="1"/>
</dbReference>
<comment type="similarity">
    <text evidence="3 7">Belongs to the DHNA family.</text>
</comment>
<evidence type="ECO:0000256" key="6">
    <source>
        <dbReference type="ARBA" id="ARBA00037702"/>
    </source>
</evidence>
<dbReference type="EMBL" id="BJJW01000002">
    <property type="protein sequence ID" value="GDZ82963.1"/>
    <property type="molecule type" value="Genomic_DNA"/>
</dbReference>
<keyword evidence="4 7" id="KW-0289">Folate biosynthesis</keyword>
<dbReference type="GO" id="GO:0004150">
    <property type="term" value="F:dihydroneopterin aldolase activity"/>
    <property type="evidence" value="ECO:0007669"/>
    <property type="project" value="UniProtKB-UniRule"/>
</dbReference>
<dbReference type="NCBIfam" id="TIGR00526">
    <property type="entry name" value="folB_dom"/>
    <property type="match status" value="1"/>
</dbReference>
<dbReference type="GO" id="GO:0046656">
    <property type="term" value="P:folic acid biosynthetic process"/>
    <property type="evidence" value="ECO:0007669"/>
    <property type="project" value="UniProtKB-UniRule"/>
</dbReference>
<evidence type="ECO:0000256" key="4">
    <source>
        <dbReference type="ARBA" id="ARBA00022909"/>
    </source>
</evidence>
<dbReference type="InterPro" id="IPR043133">
    <property type="entry name" value="GTP-CH-I_C/QueF"/>
</dbReference>
<comment type="function">
    <text evidence="6 7">Catalyzes the conversion of 7,8-dihydroneopterin to 6-hydroxymethyl-7,8-dihydropterin.</text>
</comment>
<gene>
    <name evidence="9" type="primary">folB</name>
    <name evidence="9" type="ORF">LCIT_02050</name>
</gene>
<dbReference type="GO" id="GO:0005737">
    <property type="term" value="C:cytoplasm"/>
    <property type="evidence" value="ECO:0007669"/>
    <property type="project" value="TreeGrafter"/>
</dbReference>
<dbReference type="NCBIfam" id="TIGR00525">
    <property type="entry name" value="folB"/>
    <property type="match status" value="1"/>
</dbReference>
<dbReference type="GeneID" id="61102038"/>
<dbReference type="Proteomes" id="UP000323274">
    <property type="component" value="Unassembled WGS sequence"/>
</dbReference>
<evidence type="ECO:0000256" key="1">
    <source>
        <dbReference type="ARBA" id="ARBA00001353"/>
    </source>
</evidence>
<accession>A0A5A5TZF6</accession>
<dbReference type="Pfam" id="PF02152">
    <property type="entry name" value="FolB"/>
    <property type="match status" value="1"/>
</dbReference>
<evidence type="ECO:0000259" key="8">
    <source>
        <dbReference type="SMART" id="SM00905"/>
    </source>
</evidence>
<dbReference type="PANTHER" id="PTHR42844:SF1">
    <property type="entry name" value="DIHYDRONEOPTERIN ALDOLASE 1-RELATED"/>
    <property type="match status" value="1"/>
</dbReference>
<evidence type="ECO:0000256" key="5">
    <source>
        <dbReference type="ARBA" id="ARBA00023239"/>
    </source>
</evidence>
<evidence type="ECO:0000256" key="3">
    <source>
        <dbReference type="ARBA" id="ARBA00005708"/>
    </source>
</evidence>
<dbReference type="PANTHER" id="PTHR42844">
    <property type="entry name" value="DIHYDRONEOPTERIN ALDOLASE 1-RELATED"/>
    <property type="match status" value="1"/>
</dbReference>
<dbReference type="InterPro" id="IPR006157">
    <property type="entry name" value="FolB_dom"/>
</dbReference>
<dbReference type="UniPathway" id="UPA00077">
    <property type="reaction ID" value="UER00154"/>
</dbReference>
<comment type="caution">
    <text evidence="9">The sequence shown here is derived from an EMBL/GenBank/DDBJ whole genome shotgun (WGS) entry which is preliminary data.</text>
</comment>
<reference evidence="9 10" key="1">
    <citation type="submission" date="2019-04" db="EMBL/GenBank/DDBJ databases">
        <title>A pseudo-fructophilic Leuconostoc citreum strain F192-5 isolated from peel of satsuma mandarin: the first report for isolation and characterization of strain-dependent fructophilic-like characteristics.</title>
        <authorList>
            <person name="Maeno S."/>
            <person name="Tanizawa Y."/>
            <person name="Kajikawa A."/>
            <person name="Kanesaki Y."/>
            <person name="Kubota E."/>
            <person name="Arita M."/>
            <person name="Leon D."/>
            <person name="Endo A."/>
        </authorList>
    </citation>
    <scope>NUCLEOTIDE SEQUENCE [LARGE SCALE GENOMIC DNA]</scope>
    <source>
        <strain evidence="9 10">F192-5</strain>
    </source>
</reference>
<organism evidence="9 10">
    <name type="scientific">Leuconostoc citreum</name>
    <dbReference type="NCBI Taxonomy" id="33964"/>
    <lineage>
        <taxon>Bacteria</taxon>
        <taxon>Bacillati</taxon>
        <taxon>Bacillota</taxon>
        <taxon>Bacilli</taxon>
        <taxon>Lactobacillales</taxon>
        <taxon>Lactobacillaceae</taxon>
        <taxon>Leuconostoc</taxon>
    </lineage>
</organism>
<comment type="pathway">
    <text evidence="2 7">Cofactor biosynthesis; tetrahydrofolate biosynthesis; 2-amino-4-hydroxy-6-hydroxymethyl-7,8-dihydropteridine diphosphate from 7,8-dihydroneopterin triphosphate: step 3/4.</text>
</comment>
<dbReference type="AlphaFoldDB" id="A0A5A5TZF6"/>
<comment type="catalytic activity">
    <reaction evidence="1 7">
        <text>7,8-dihydroneopterin = 6-hydroxymethyl-7,8-dihydropterin + glycolaldehyde</text>
        <dbReference type="Rhea" id="RHEA:10540"/>
        <dbReference type="ChEBI" id="CHEBI:17001"/>
        <dbReference type="ChEBI" id="CHEBI:17071"/>
        <dbReference type="ChEBI" id="CHEBI:44841"/>
        <dbReference type="EC" id="4.1.2.25"/>
    </reaction>
</comment>
<dbReference type="SUPFAM" id="SSF55620">
    <property type="entry name" value="Tetrahydrobiopterin biosynthesis enzymes-like"/>
    <property type="match status" value="1"/>
</dbReference>
<evidence type="ECO:0000256" key="7">
    <source>
        <dbReference type="RuleBase" id="RU362079"/>
    </source>
</evidence>
<dbReference type="InterPro" id="IPR006156">
    <property type="entry name" value="Dihydroneopterin_aldolase"/>
</dbReference>